<sequence>AEHWFEHYKKCGQINKTKGADIIISNSGEKCKLPKISTTDKHKHVKDLTVLPDLPLQKLTQDVLGMQSNSLNKVDSLTTVHDVGENSVGQNKIESHSDDPGVQENLQKALLLNENIKISEKCDIPLLILPVTPISPMVMQLENINIPDSNLNSSNKGVTNVEKSTINGNMEIVGPSPEEEPSVKDNAAPLLTKTIGNNSSDKINSTQKVQVDSDLFQRICSDNEDKNLKLKKKTRLKSDRKKMSLEFPESDKIQNNDLNLNDKKILLSDSCNNLYNLC</sequence>
<name>T1HV22_RHOPR</name>
<evidence type="ECO:0000313" key="1">
    <source>
        <dbReference type="EnsemblMetazoa" id="RPRC007892-PA"/>
    </source>
</evidence>
<dbReference type="HOGENOM" id="CLU_1003165_0_0_1"/>
<protein>
    <submittedName>
        <fullName evidence="1">Uncharacterized protein</fullName>
    </submittedName>
</protein>
<dbReference type="EnsemblMetazoa" id="RPRC007892-RA">
    <property type="protein sequence ID" value="RPRC007892-PA"/>
    <property type="gene ID" value="RPRC007892"/>
</dbReference>
<dbReference type="InParanoid" id="T1HV22"/>
<dbReference type="VEuPathDB" id="VectorBase:RPRC007892"/>
<dbReference type="AlphaFoldDB" id="T1HV22"/>
<organism evidence="1 2">
    <name type="scientific">Rhodnius prolixus</name>
    <name type="common">Triatomid bug</name>
    <dbReference type="NCBI Taxonomy" id="13249"/>
    <lineage>
        <taxon>Eukaryota</taxon>
        <taxon>Metazoa</taxon>
        <taxon>Ecdysozoa</taxon>
        <taxon>Arthropoda</taxon>
        <taxon>Hexapoda</taxon>
        <taxon>Insecta</taxon>
        <taxon>Pterygota</taxon>
        <taxon>Neoptera</taxon>
        <taxon>Paraneoptera</taxon>
        <taxon>Hemiptera</taxon>
        <taxon>Heteroptera</taxon>
        <taxon>Panheteroptera</taxon>
        <taxon>Cimicomorpha</taxon>
        <taxon>Reduviidae</taxon>
        <taxon>Triatominae</taxon>
        <taxon>Rhodnius</taxon>
    </lineage>
</organism>
<accession>T1HV22</accession>
<keyword evidence="2" id="KW-1185">Reference proteome</keyword>
<proteinExistence type="predicted"/>
<evidence type="ECO:0000313" key="2">
    <source>
        <dbReference type="Proteomes" id="UP000015103"/>
    </source>
</evidence>
<reference evidence="1" key="1">
    <citation type="submission" date="2015-05" db="UniProtKB">
        <authorList>
            <consortium name="EnsemblMetazoa"/>
        </authorList>
    </citation>
    <scope>IDENTIFICATION</scope>
</reference>
<dbReference type="Proteomes" id="UP000015103">
    <property type="component" value="Unassembled WGS sequence"/>
</dbReference>
<dbReference type="EMBL" id="ACPB03002110">
    <property type="status" value="NOT_ANNOTATED_CDS"/>
    <property type="molecule type" value="Genomic_DNA"/>
</dbReference>